<dbReference type="Pfam" id="PF01118">
    <property type="entry name" value="Semialdhyde_dh"/>
    <property type="match status" value="1"/>
</dbReference>
<dbReference type="GO" id="GO:0006526">
    <property type="term" value="P:L-arginine biosynthetic process"/>
    <property type="evidence" value="ECO:0007669"/>
    <property type="project" value="UniProtKB-UniRule"/>
</dbReference>
<dbReference type="GO" id="GO:0003942">
    <property type="term" value="F:N-acetyl-gamma-glutamyl-phosphate reductase activity"/>
    <property type="evidence" value="ECO:0007669"/>
    <property type="project" value="UniProtKB-UniRule"/>
</dbReference>
<dbReference type="NCBIfam" id="TIGR01850">
    <property type="entry name" value="argC"/>
    <property type="match status" value="1"/>
</dbReference>
<dbReference type="SUPFAM" id="SSF55347">
    <property type="entry name" value="Glyceraldehyde-3-phosphate dehydrogenase-like, C-terminal domain"/>
    <property type="match status" value="1"/>
</dbReference>
<comment type="pathway">
    <text evidence="1 7">Amino-acid biosynthesis; L-arginine biosynthesis; N(2)-acetyl-L-ornithine from L-glutamate: step 3/4.</text>
</comment>
<protein>
    <recommendedName>
        <fullName evidence="7">N-acetyl-gamma-glutamyl-phosphate reductase</fullName>
        <shortName evidence="7">AGPR</shortName>
        <ecNumber evidence="7">1.2.1.38</ecNumber>
    </recommendedName>
    <alternativeName>
        <fullName evidence="7">N-acetyl-glutamate semialdehyde dehydrogenase</fullName>
        <shortName evidence="7">NAGSA dehydrogenase</shortName>
    </alternativeName>
</protein>
<evidence type="ECO:0000256" key="1">
    <source>
        <dbReference type="ARBA" id="ARBA00004862"/>
    </source>
</evidence>
<keyword evidence="5 7" id="KW-0560">Oxidoreductase</keyword>
<dbReference type="SMART" id="SM00859">
    <property type="entry name" value="Semialdhyde_dh"/>
    <property type="match status" value="1"/>
</dbReference>
<dbReference type="RefSeq" id="WP_023858993.1">
    <property type="nucleotide sequence ID" value="NZ_AWWH01000042.1"/>
</dbReference>
<evidence type="ECO:0000256" key="2">
    <source>
        <dbReference type="ARBA" id="ARBA00022571"/>
    </source>
</evidence>
<evidence type="ECO:0000256" key="3">
    <source>
        <dbReference type="ARBA" id="ARBA00022605"/>
    </source>
</evidence>
<dbReference type="Proteomes" id="UP000018559">
    <property type="component" value="Unassembled WGS sequence"/>
</dbReference>
<feature type="domain" description="Semialdehyde dehydrogenase NAD-binding" evidence="8">
    <location>
        <begin position="2"/>
        <end position="125"/>
    </location>
</feature>
<evidence type="ECO:0000256" key="6">
    <source>
        <dbReference type="ARBA" id="ARBA00050557"/>
    </source>
</evidence>
<dbReference type="CDD" id="cd23934">
    <property type="entry name" value="AGPR_1_C"/>
    <property type="match status" value="1"/>
</dbReference>
<dbReference type="InterPro" id="IPR000534">
    <property type="entry name" value="Semialdehyde_DH_NAD-bd"/>
</dbReference>
<dbReference type="EMBL" id="AWWH01000042">
    <property type="protein sequence ID" value="ETA74793.1"/>
    <property type="molecule type" value="Genomic_DNA"/>
</dbReference>
<dbReference type="Pfam" id="PF22698">
    <property type="entry name" value="Semialdhyde_dhC_1"/>
    <property type="match status" value="1"/>
</dbReference>
<dbReference type="HAMAP" id="MF_00150">
    <property type="entry name" value="ArgC_type1"/>
    <property type="match status" value="1"/>
</dbReference>
<dbReference type="Gene3D" id="3.30.360.10">
    <property type="entry name" value="Dihydrodipicolinate Reductase, domain 2"/>
    <property type="match status" value="1"/>
</dbReference>
<dbReference type="InterPro" id="IPR036291">
    <property type="entry name" value="NAD(P)-bd_dom_sf"/>
</dbReference>
<evidence type="ECO:0000256" key="4">
    <source>
        <dbReference type="ARBA" id="ARBA00022857"/>
    </source>
</evidence>
<dbReference type="GO" id="GO:0070401">
    <property type="term" value="F:NADP+ binding"/>
    <property type="evidence" value="ECO:0007669"/>
    <property type="project" value="InterPro"/>
</dbReference>
<evidence type="ECO:0000259" key="8">
    <source>
        <dbReference type="SMART" id="SM00859"/>
    </source>
</evidence>
<dbReference type="GO" id="GO:0005737">
    <property type="term" value="C:cytoplasm"/>
    <property type="evidence" value="ECO:0007669"/>
    <property type="project" value="UniProtKB-SubCell"/>
</dbReference>
<dbReference type="PANTHER" id="PTHR32338">
    <property type="entry name" value="N-ACETYL-GAMMA-GLUTAMYL-PHOSPHATE REDUCTASE, CHLOROPLASTIC-RELATED-RELATED"/>
    <property type="match status" value="1"/>
</dbReference>
<reference evidence="9 10" key="1">
    <citation type="journal article" date="2014" name="Genome Announc.">
        <title>The Genome of the Predominant Equine Lactobacillus Species, Lactobacillus equi, Is Reflective of Its Lifestyle Adaptations to an Herbivorous Host.</title>
        <authorList>
            <person name="O'Donnell M.M."/>
            <person name="Harris H.M."/>
            <person name="O'Toole P.W."/>
            <person name="Ross R.P."/>
        </authorList>
    </citation>
    <scope>NUCLEOTIDE SEQUENCE [LARGE SCALE GENOMIC DNA]</scope>
    <source>
        <strain evidence="9 10">DPC 6820</strain>
    </source>
</reference>
<keyword evidence="4 7" id="KW-0521">NADP</keyword>
<proteinExistence type="inferred from homology"/>
<dbReference type="Gene3D" id="3.40.50.720">
    <property type="entry name" value="NAD(P)-binding Rossmann-like Domain"/>
    <property type="match status" value="1"/>
</dbReference>
<name>V7I007_9LACO</name>
<keyword evidence="2 7" id="KW-0055">Arginine biosynthesis</keyword>
<evidence type="ECO:0000313" key="9">
    <source>
        <dbReference type="EMBL" id="ETA74793.1"/>
    </source>
</evidence>
<keyword evidence="7" id="KW-0963">Cytoplasm</keyword>
<comment type="caution">
    <text evidence="9">The sequence shown here is derived from an EMBL/GenBank/DDBJ whole genome shotgun (WGS) entry which is preliminary data.</text>
</comment>
<evidence type="ECO:0000256" key="7">
    <source>
        <dbReference type="HAMAP-Rule" id="MF_00150"/>
    </source>
</evidence>
<dbReference type="EC" id="1.2.1.38" evidence="7"/>
<dbReference type="SUPFAM" id="SSF51735">
    <property type="entry name" value="NAD(P)-binding Rossmann-fold domains"/>
    <property type="match status" value="1"/>
</dbReference>
<gene>
    <name evidence="7" type="primary">argC</name>
    <name evidence="9" type="ORF">LEQ_1636</name>
</gene>
<evidence type="ECO:0000313" key="10">
    <source>
        <dbReference type="Proteomes" id="UP000018559"/>
    </source>
</evidence>
<organism evidence="9 10">
    <name type="scientific">Ligilactobacillus equi DPC 6820</name>
    <dbReference type="NCBI Taxonomy" id="1392007"/>
    <lineage>
        <taxon>Bacteria</taxon>
        <taxon>Bacillati</taxon>
        <taxon>Bacillota</taxon>
        <taxon>Bacilli</taxon>
        <taxon>Lactobacillales</taxon>
        <taxon>Lactobacillaceae</taxon>
        <taxon>Ligilactobacillus</taxon>
    </lineage>
</organism>
<keyword evidence="3 7" id="KW-0028">Amino-acid biosynthesis</keyword>
<comment type="similarity">
    <text evidence="7">Belongs to the NAGSA dehydrogenase family. Type 1 subfamily.</text>
</comment>
<feature type="active site" evidence="7">
    <location>
        <position position="146"/>
    </location>
</feature>
<sequence>MKIALVGVTGYTGATLFKLLKQHPEVDEVRLYGRSTPSDDELAALLSGFRHLSLHIHEYSSVNIMQECDLVFFATPAKVTSQLALDFIQADFPVIDLSGDFRLKDSADYERYYQAPAAPSQALQAASYNLADLKKPQSNYIANPGCYATATLLATIPLLAADLIDLDSLIVDAKSGLSGAGKKLTTSSHYAYINENSLPYKVNQHQHIPEIIQELQTWQPAFKTLQFTTTLIPVTRGIMASVYAKPKKPLSQAELYQTFADFYQDKPFVRVLKDGFPSLKEVAYSNYTDIGLAYDEASHTIFICSVIDNLMKGASSQAIQNMNLLCGFPLETGLTALPTFF</sequence>
<dbReference type="PANTHER" id="PTHR32338:SF10">
    <property type="entry name" value="N-ACETYL-GAMMA-GLUTAMYL-PHOSPHATE REDUCTASE, CHLOROPLASTIC-RELATED"/>
    <property type="match status" value="1"/>
</dbReference>
<accession>V7I007</accession>
<dbReference type="InterPro" id="IPR050085">
    <property type="entry name" value="AGPR"/>
</dbReference>
<dbReference type="FunFam" id="3.30.360.10:FF:000014">
    <property type="entry name" value="N-acetyl-gamma-glutamyl-phosphate reductase"/>
    <property type="match status" value="1"/>
</dbReference>
<comment type="subcellular location">
    <subcellularLocation>
        <location evidence="7">Cytoplasm</location>
    </subcellularLocation>
</comment>
<comment type="function">
    <text evidence="7">Catalyzes the NADPH-dependent reduction of N-acetyl-5-glutamyl phosphate to yield N-acetyl-L-glutamate 5-semialdehyde.</text>
</comment>
<dbReference type="UniPathway" id="UPA00068">
    <property type="reaction ID" value="UER00108"/>
</dbReference>
<evidence type="ECO:0000256" key="5">
    <source>
        <dbReference type="ARBA" id="ARBA00023002"/>
    </source>
</evidence>
<dbReference type="AlphaFoldDB" id="V7I007"/>
<comment type="catalytic activity">
    <reaction evidence="6 7">
        <text>N-acetyl-L-glutamate 5-semialdehyde + phosphate + NADP(+) = N-acetyl-L-glutamyl 5-phosphate + NADPH + H(+)</text>
        <dbReference type="Rhea" id="RHEA:21588"/>
        <dbReference type="ChEBI" id="CHEBI:15378"/>
        <dbReference type="ChEBI" id="CHEBI:29123"/>
        <dbReference type="ChEBI" id="CHEBI:43474"/>
        <dbReference type="ChEBI" id="CHEBI:57783"/>
        <dbReference type="ChEBI" id="CHEBI:57936"/>
        <dbReference type="ChEBI" id="CHEBI:58349"/>
        <dbReference type="EC" id="1.2.1.38"/>
    </reaction>
</comment>
<keyword evidence="10" id="KW-1185">Reference proteome</keyword>
<dbReference type="GO" id="GO:0051287">
    <property type="term" value="F:NAD binding"/>
    <property type="evidence" value="ECO:0007669"/>
    <property type="project" value="InterPro"/>
</dbReference>
<dbReference type="PATRIC" id="fig|1392007.3.peg.390"/>
<dbReference type="InterPro" id="IPR058924">
    <property type="entry name" value="AGPR_dimerisation_dom"/>
</dbReference>
<dbReference type="CDD" id="cd17895">
    <property type="entry name" value="AGPR_1_N"/>
    <property type="match status" value="1"/>
</dbReference>
<dbReference type="InterPro" id="IPR000706">
    <property type="entry name" value="AGPR_type-1"/>
</dbReference>